<dbReference type="CDD" id="cd01949">
    <property type="entry name" value="GGDEF"/>
    <property type="match status" value="1"/>
</dbReference>
<dbReference type="PROSITE" id="PS50887">
    <property type="entry name" value="GGDEF"/>
    <property type="match status" value="1"/>
</dbReference>
<evidence type="ECO:0000259" key="3">
    <source>
        <dbReference type="PROSITE" id="PS50887"/>
    </source>
</evidence>
<dbReference type="NCBIfam" id="TIGR00254">
    <property type="entry name" value="GGDEF"/>
    <property type="match status" value="1"/>
</dbReference>
<comment type="catalytic activity">
    <reaction evidence="2">
        <text>2 GTP = 3',3'-c-di-GMP + 2 diphosphate</text>
        <dbReference type="Rhea" id="RHEA:24898"/>
        <dbReference type="ChEBI" id="CHEBI:33019"/>
        <dbReference type="ChEBI" id="CHEBI:37565"/>
        <dbReference type="ChEBI" id="CHEBI:58805"/>
        <dbReference type="EC" id="2.7.7.65"/>
    </reaction>
</comment>
<dbReference type="Proteomes" id="UP001269819">
    <property type="component" value="Unassembled WGS sequence"/>
</dbReference>
<dbReference type="SUPFAM" id="SSF55073">
    <property type="entry name" value="Nucleotide cyclase"/>
    <property type="match status" value="1"/>
</dbReference>
<dbReference type="GO" id="GO:0052621">
    <property type="term" value="F:diguanylate cyclase activity"/>
    <property type="evidence" value="ECO:0007669"/>
    <property type="project" value="UniProtKB-EC"/>
</dbReference>
<organism evidence="4 5">
    <name type="scientific">Marinobacter xestospongiae</name>
    <dbReference type="NCBI Taxonomy" id="994319"/>
    <lineage>
        <taxon>Bacteria</taxon>
        <taxon>Pseudomonadati</taxon>
        <taxon>Pseudomonadota</taxon>
        <taxon>Gammaproteobacteria</taxon>
        <taxon>Pseudomonadales</taxon>
        <taxon>Marinobacteraceae</taxon>
        <taxon>Marinobacter</taxon>
    </lineage>
</organism>
<dbReference type="RefSeq" id="WP_248164259.1">
    <property type="nucleotide sequence ID" value="NZ_BAABBC010000038.1"/>
</dbReference>
<protein>
    <recommendedName>
        <fullName evidence="1">diguanylate cyclase</fullName>
        <ecNumber evidence="1">2.7.7.65</ecNumber>
    </recommendedName>
</protein>
<keyword evidence="5" id="KW-1185">Reference proteome</keyword>
<reference evidence="4 5" key="1">
    <citation type="submission" date="2023-10" db="EMBL/GenBank/DDBJ databases">
        <title>Characteristics and mechanism of a salt-tolerant marine origin heterotrophic nitrifying- aerobic denitrifying bacteria Marinobacter xestospongiae HN1.</title>
        <authorList>
            <person name="Qi R."/>
        </authorList>
    </citation>
    <scope>NUCLEOTIDE SEQUENCE [LARGE SCALE GENOMIC DNA]</scope>
    <source>
        <strain evidence="4 5">HN1</strain>
    </source>
</reference>
<gene>
    <name evidence="4" type="ORF">RYS15_11680</name>
</gene>
<dbReference type="Gene3D" id="3.30.70.270">
    <property type="match status" value="1"/>
</dbReference>
<dbReference type="Pfam" id="PF00990">
    <property type="entry name" value="GGDEF"/>
    <property type="match status" value="1"/>
</dbReference>
<dbReference type="EMBL" id="JAWIIJ010000007">
    <property type="protein sequence ID" value="MDV2079352.1"/>
    <property type="molecule type" value="Genomic_DNA"/>
</dbReference>
<proteinExistence type="predicted"/>
<comment type="caution">
    <text evidence="4">The sequence shown here is derived from an EMBL/GenBank/DDBJ whole genome shotgun (WGS) entry which is preliminary data.</text>
</comment>
<keyword evidence="4" id="KW-0808">Transferase</keyword>
<dbReference type="PANTHER" id="PTHR45138">
    <property type="entry name" value="REGULATORY COMPONENTS OF SENSORY TRANSDUCTION SYSTEM"/>
    <property type="match status" value="1"/>
</dbReference>
<keyword evidence="4" id="KW-0548">Nucleotidyltransferase</keyword>
<dbReference type="InterPro" id="IPR029787">
    <property type="entry name" value="Nucleotide_cyclase"/>
</dbReference>
<name>A0ABU3VZG7_9GAMM</name>
<sequence length="310" mass="34916">MSSKHTPSIARISKATDQLANLRQATTEWQQSDNPLLRLSRRLGTTLILDQQVAMFADSLKELVEYDQLTYRHRIGRQEMVFSIGLGGQHHCEYRLNLEGESYGLITINRRRRFAEEELAAIEQLLSVAICPIRNACQFAAMQQTALTDALTRVPNKRALDESLLKACSSGDRHGEEYSLILCDLDHFKRVNDTHGHIIGDHLLQEAAAQIEQAIRGSDGLFRFGGEEFAILLPHTTENDARLVAERIRARVSSFSLNCGEQNVAITCSLGVATRQKGEDTEQWQARADEALYRAKSRGRNQTRVSDRII</sequence>
<dbReference type="InterPro" id="IPR050469">
    <property type="entry name" value="Diguanylate_Cyclase"/>
</dbReference>
<evidence type="ECO:0000313" key="4">
    <source>
        <dbReference type="EMBL" id="MDV2079352.1"/>
    </source>
</evidence>
<dbReference type="SMART" id="SM00267">
    <property type="entry name" value="GGDEF"/>
    <property type="match status" value="1"/>
</dbReference>
<accession>A0ABU3VZG7</accession>
<dbReference type="PANTHER" id="PTHR45138:SF9">
    <property type="entry name" value="DIGUANYLATE CYCLASE DGCM-RELATED"/>
    <property type="match status" value="1"/>
</dbReference>
<feature type="domain" description="GGDEF" evidence="3">
    <location>
        <begin position="176"/>
        <end position="308"/>
    </location>
</feature>
<dbReference type="InterPro" id="IPR000160">
    <property type="entry name" value="GGDEF_dom"/>
</dbReference>
<evidence type="ECO:0000313" key="5">
    <source>
        <dbReference type="Proteomes" id="UP001269819"/>
    </source>
</evidence>
<evidence type="ECO:0000256" key="2">
    <source>
        <dbReference type="ARBA" id="ARBA00034247"/>
    </source>
</evidence>
<dbReference type="InterPro" id="IPR043128">
    <property type="entry name" value="Rev_trsase/Diguanyl_cyclase"/>
</dbReference>
<evidence type="ECO:0000256" key="1">
    <source>
        <dbReference type="ARBA" id="ARBA00012528"/>
    </source>
</evidence>
<dbReference type="EC" id="2.7.7.65" evidence="1"/>